<organism evidence="7 8">
    <name type="scientific">Estrella lausannensis</name>
    <dbReference type="NCBI Taxonomy" id="483423"/>
    <lineage>
        <taxon>Bacteria</taxon>
        <taxon>Pseudomonadati</taxon>
        <taxon>Chlamydiota</taxon>
        <taxon>Chlamydiia</taxon>
        <taxon>Parachlamydiales</taxon>
        <taxon>Candidatus Criblamydiaceae</taxon>
        <taxon>Estrella</taxon>
    </lineage>
</organism>
<accession>A0A0H5E5Y9</accession>
<dbReference type="OrthoDB" id="9762833at2"/>
<reference evidence="8" key="1">
    <citation type="submission" date="2015-06" db="EMBL/GenBank/DDBJ databases">
        <authorList>
            <person name="Bertelli C."/>
        </authorList>
    </citation>
    <scope>NUCLEOTIDE SEQUENCE [LARGE SCALE GENOMIC DNA]</scope>
    <source>
        <strain evidence="8">CRIB-30</strain>
    </source>
</reference>
<dbReference type="CDD" id="cd10336">
    <property type="entry name" value="SLC6sbd_Tyt1-Like"/>
    <property type="match status" value="1"/>
</dbReference>
<dbReference type="EMBL" id="CWGJ01000015">
    <property type="protein sequence ID" value="CRX38650.1"/>
    <property type="molecule type" value="Genomic_DNA"/>
</dbReference>
<keyword evidence="4 6" id="KW-1133">Transmembrane helix</keyword>
<feature type="transmembrane region" description="Helical" evidence="6">
    <location>
        <begin position="141"/>
        <end position="160"/>
    </location>
</feature>
<feature type="transmembrane region" description="Helical" evidence="6">
    <location>
        <begin position="172"/>
        <end position="194"/>
    </location>
</feature>
<evidence type="ECO:0000256" key="1">
    <source>
        <dbReference type="ARBA" id="ARBA00004141"/>
    </source>
</evidence>
<evidence type="ECO:0000256" key="4">
    <source>
        <dbReference type="ARBA" id="ARBA00022989"/>
    </source>
</evidence>
<evidence type="ECO:0000256" key="3">
    <source>
        <dbReference type="ARBA" id="ARBA00022692"/>
    </source>
</evidence>
<feature type="transmembrane region" description="Helical" evidence="6">
    <location>
        <begin position="214"/>
        <end position="236"/>
    </location>
</feature>
<dbReference type="RefSeq" id="WP_098038513.1">
    <property type="nucleotide sequence ID" value="NZ_CWGJ01000015.1"/>
</dbReference>
<keyword evidence="2" id="KW-0813">Transport</keyword>
<feature type="transmembrane region" description="Helical" evidence="6">
    <location>
        <begin position="338"/>
        <end position="362"/>
    </location>
</feature>
<evidence type="ECO:0000313" key="8">
    <source>
        <dbReference type="Proteomes" id="UP000220251"/>
    </source>
</evidence>
<comment type="subcellular location">
    <subcellularLocation>
        <location evidence="1">Membrane</location>
        <topology evidence="1">Multi-pass membrane protein</topology>
    </subcellularLocation>
</comment>
<evidence type="ECO:0000256" key="2">
    <source>
        <dbReference type="ARBA" id="ARBA00022448"/>
    </source>
</evidence>
<keyword evidence="8" id="KW-1185">Reference proteome</keyword>
<dbReference type="GO" id="GO:0016020">
    <property type="term" value="C:membrane"/>
    <property type="evidence" value="ECO:0007669"/>
    <property type="project" value="UniProtKB-SubCell"/>
</dbReference>
<evidence type="ECO:0000256" key="5">
    <source>
        <dbReference type="ARBA" id="ARBA00023136"/>
    </source>
</evidence>
<keyword evidence="5 6" id="KW-0472">Membrane</keyword>
<dbReference type="Pfam" id="PF00209">
    <property type="entry name" value="SNF"/>
    <property type="match status" value="2"/>
</dbReference>
<dbReference type="PANTHER" id="PTHR42948:SF1">
    <property type="entry name" value="TRANSPORTER"/>
    <property type="match status" value="1"/>
</dbReference>
<feature type="transmembrane region" description="Helical" evidence="6">
    <location>
        <begin position="36"/>
        <end position="58"/>
    </location>
</feature>
<feature type="transmembrane region" description="Helical" evidence="6">
    <location>
        <begin position="257"/>
        <end position="276"/>
    </location>
</feature>
<feature type="transmembrane region" description="Helical" evidence="6">
    <location>
        <begin position="89"/>
        <end position="113"/>
    </location>
</feature>
<name>A0A0H5E5Y9_9BACT</name>
<dbReference type="PROSITE" id="PS50267">
    <property type="entry name" value="NA_NEUROTRAN_SYMP_3"/>
    <property type="match status" value="1"/>
</dbReference>
<dbReference type="PANTHER" id="PTHR42948">
    <property type="entry name" value="TRANSPORTER"/>
    <property type="match status" value="1"/>
</dbReference>
<dbReference type="NCBIfam" id="NF037979">
    <property type="entry name" value="Na_transp"/>
    <property type="match status" value="1"/>
</dbReference>
<evidence type="ECO:0000256" key="6">
    <source>
        <dbReference type="SAM" id="Phobius"/>
    </source>
</evidence>
<dbReference type="Proteomes" id="UP000220251">
    <property type="component" value="Unassembled WGS sequence"/>
</dbReference>
<dbReference type="PRINTS" id="PR00176">
    <property type="entry name" value="NANEUSMPORT"/>
</dbReference>
<feature type="transmembrane region" description="Helical" evidence="6">
    <location>
        <begin position="423"/>
        <end position="450"/>
    </location>
</feature>
<keyword evidence="3 6" id="KW-0812">Transmembrane</keyword>
<dbReference type="InterPro" id="IPR047218">
    <property type="entry name" value="YocR/YhdH-like"/>
</dbReference>
<protein>
    <submittedName>
        <fullName evidence="7">Sodium-dependent transporter</fullName>
    </submittedName>
</protein>
<sequence length="451" mass="48954">MQRESWGSKLGFIMAVAGSAIGLANIWRFPYLVGKFGGAAFIMVYILFLFLIGFPVLISEITLGRRAQSSPSGAFKMIGGKGWAYAGKLTILTGFLVASFYSVVAGWVLGYLVEALFGQMNHFTSNESSLAHFTTLISTPWWTVLFLSLFLVLCTSVLYLGVQQGIERGNKILMPVLFLTLIFLVVRGLFMPNAKEAIAFLLSPDWSILTGEGILAALGQAFFTLSLGQGTMVTYGSYLQKKENILTTCIPVVSMDFAVSILSAIAVFTIAFSVGIEPDSGPSLVFHTLPWVFSQLTGGYLIALIFFLLVFLAALTSEISAMEPSIAYLRDEFGWSRHLATVVVAAGALLLGIPSALSYSLLKDTTFFGKPFLEFMEFLCGNILIPLGGLLAVGSVAYLWGVKGALEEIETGDGGLIKRNKWIGVYLSVCFRYVAPLFIIFVFLNALGIFG</sequence>
<feature type="transmembrane region" description="Helical" evidence="6">
    <location>
        <begin position="12"/>
        <end position="30"/>
    </location>
</feature>
<feature type="transmembrane region" description="Helical" evidence="6">
    <location>
        <begin position="382"/>
        <end position="402"/>
    </location>
</feature>
<dbReference type="AlphaFoldDB" id="A0A0H5E5Y9"/>
<dbReference type="InterPro" id="IPR000175">
    <property type="entry name" value="Na/ntran_symport"/>
</dbReference>
<dbReference type="InterPro" id="IPR037272">
    <property type="entry name" value="SNS_sf"/>
</dbReference>
<feature type="transmembrane region" description="Helical" evidence="6">
    <location>
        <begin position="296"/>
        <end position="317"/>
    </location>
</feature>
<evidence type="ECO:0000313" key="7">
    <source>
        <dbReference type="EMBL" id="CRX38650.1"/>
    </source>
</evidence>
<proteinExistence type="predicted"/>
<gene>
    <name evidence="7" type="ORF">ELAC_1311</name>
</gene>
<dbReference type="SUPFAM" id="SSF161070">
    <property type="entry name" value="SNF-like"/>
    <property type="match status" value="1"/>
</dbReference>